<dbReference type="EMBL" id="JAZHOF010000005">
    <property type="protein sequence ID" value="MEJ8572740.1"/>
    <property type="molecule type" value="Genomic_DNA"/>
</dbReference>
<evidence type="ECO:0000313" key="7">
    <source>
        <dbReference type="Proteomes" id="UP001378188"/>
    </source>
</evidence>
<feature type="domain" description="Adenylyltransferase AadA C-terminal" evidence="5">
    <location>
        <begin position="186"/>
        <end position="285"/>
    </location>
</feature>
<dbReference type="EC" id="2.7.7.47" evidence="2"/>
<organism evidence="6 7">
    <name type="scientific">Microbaculum marinum</name>
    <dbReference type="NCBI Taxonomy" id="1764581"/>
    <lineage>
        <taxon>Bacteria</taxon>
        <taxon>Pseudomonadati</taxon>
        <taxon>Pseudomonadota</taxon>
        <taxon>Alphaproteobacteria</taxon>
        <taxon>Hyphomicrobiales</taxon>
        <taxon>Tepidamorphaceae</taxon>
        <taxon>Microbaculum</taxon>
    </lineage>
</organism>
<evidence type="ECO:0000256" key="3">
    <source>
        <dbReference type="ARBA" id="ARBA00035252"/>
    </source>
</evidence>
<proteinExistence type="predicted"/>
<evidence type="ECO:0000256" key="4">
    <source>
        <dbReference type="ARBA" id="ARBA00048566"/>
    </source>
</evidence>
<comment type="catalytic activity">
    <reaction evidence="4">
        <text>streptomycin + ATP = 3''-O-adenylylstreptomycin + diphosphate</text>
        <dbReference type="Rhea" id="RHEA:20245"/>
        <dbReference type="ChEBI" id="CHEBI:30616"/>
        <dbReference type="ChEBI" id="CHEBI:33019"/>
        <dbReference type="ChEBI" id="CHEBI:58007"/>
        <dbReference type="ChEBI" id="CHEBI:58605"/>
        <dbReference type="EC" id="2.7.7.47"/>
    </reaction>
</comment>
<evidence type="ECO:0000256" key="1">
    <source>
        <dbReference type="ARBA" id="ARBA00022679"/>
    </source>
</evidence>
<dbReference type="InterPro" id="IPR025184">
    <property type="entry name" value="AadA_C"/>
</dbReference>
<dbReference type="AlphaFoldDB" id="A0AAW9RLC1"/>
<accession>A0AAW9RLC1</accession>
<keyword evidence="7" id="KW-1185">Reference proteome</keyword>
<protein>
    <recommendedName>
        <fullName evidence="3">Aminoglycoside (3'') (9) adenylyltransferase</fullName>
        <ecNumber evidence="2">2.7.7.47</ecNumber>
    </recommendedName>
</protein>
<evidence type="ECO:0000256" key="2">
    <source>
        <dbReference type="ARBA" id="ARBA00035126"/>
    </source>
</evidence>
<keyword evidence="6" id="KW-0548">Nucleotidyltransferase</keyword>
<dbReference type="Pfam" id="PF13427">
    <property type="entry name" value="AadA_C"/>
    <property type="match status" value="1"/>
</dbReference>
<dbReference type="CDD" id="cd05403">
    <property type="entry name" value="NT_KNTase_like"/>
    <property type="match status" value="1"/>
</dbReference>
<evidence type="ECO:0000313" key="6">
    <source>
        <dbReference type="EMBL" id="MEJ8572740.1"/>
    </source>
</evidence>
<dbReference type="SUPFAM" id="SSF81301">
    <property type="entry name" value="Nucleotidyltransferase"/>
    <property type="match status" value="1"/>
</dbReference>
<name>A0AAW9RLC1_9HYPH</name>
<reference evidence="6 7" key="1">
    <citation type="submission" date="2024-02" db="EMBL/GenBank/DDBJ databases">
        <title>Genome analysis and characterization of Microbaculum marinisediminis sp. nov., isolated from marine sediment.</title>
        <authorList>
            <person name="Du Z.-J."/>
            <person name="Ye Y.-Q."/>
            <person name="Zhang Z.-R."/>
            <person name="Yuan S.-M."/>
            <person name="Zhang X.-Y."/>
        </authorList>
    </citation>
    <scope>NUCLEOTIDE SEQUENCE [LARGE SCALE GENOMIC DNA]</scope>
    <source>
        <strain evidence="6 7">SDUM1044001</strain>
    </source>
</reference>
<sequence length="293" mass="32129">MCEAAPWETTEPFCVEGSRRQSRLVAGRWEEELPGRPSKPPEQIRAAADAIRGIFQDSLAALYLHGSAVSARGLGPQSDIDLLAVIDCAMTDVQRRGLVSALLGISGRHPAAPDGPRSIEVIVFLKSELHANIPTAHSEFTYGEWLRKALEGGELPMPNVDPEYTLVLAQARRRARPLFGPPAAELLPDCALEHVMHAMRDALPALLDGLFGDERNVLLTLARMWQTAATGAIVSKDAAATWAAPQMPDEEAAMLTYAREAYLGHLEDEWKGRRSAVRRTAAFLRQRVIELVQ</sequence>
<comment type="caution">
    <text evidence="6">The sequence shown here is derived from an EMBL/GenBank/DDBJ whole genome shotgun (WGS) entry which is preliminary data.</text>
</comment>
<evidence type="ECO:0000259" key="5">
    <source>
        <dbReference type="Pfam" id="PF13427"/>
    </source>
</evidence>
<gene>
    <name evidence="6" type="ORF">V3328_14710</name>
</gene>
<dbReference type="InterPro" id="IPR043519">
    <property type="entry name" value="NT_sf"/>
</dbReference>
<dbReference type="Proteomes" id="UP001378188">
    <property type="component" value="Unassembled WGS sequence"/>
</dbReference>
<dbReference type="RefSeq" id="WP_340330427.1">
    <property type="nucleotide sequence ID" value="NZ_JAZHOF010000005.1"/>
</dbReference>
<dbReference type="GO" id="GO:0009012">
    <property type="term" value="F:aminoglycoside 3''-adenylyltransferase activity"/>
    <property type="evidence" value="ECO:0007669"/>
    <property type="project" value="UniProtKB-EC"/>
</dbReference>
<keyword evidence="1" id="KW-0808">Transferase</keyword>